<organism evidence="3">
    <name type="scientific">marine sediment metagenome</name>
    <dbReference type="NCBI Taxonomy" id="412755"/>
    <lineage>
        <taxon>unclassified sequences</taxon>
        <taxon>metagenomes</taxon>
        <taxon>ecological metagenomes</taxon>
    </lineage>
</organism>
<evidence type="ECO:0000259" key="2">
    <source>
        <dbReference type="Pfam" id="PF07510"/>
    </source>
</evidence>
<dbReference type="InterPro" id="IPR004919">
    <property type="entry name" value="GmrSD_N"/>
</dbReference>
<dbReference type="Pfam" id="PF07510">
    <property type="entry name" value="GmrSD_C"/>
    <property type="match status" value="1"/>
</dbReference>
<dbReference type="PANTHER" id="PTHR35149:SF2">
    <property type="entry name" value="DUF262 DOMAIN-CONTAINING PROTEIN"/>
    <property type="match status" value="1"/>
</dbReference>
<feature type="domain" description="GmrSD restriction endonucleases C-terminal" evidence="2">
    <location>
        <begin position="433"/>
        <end position="555"/>
    </location>
</feature>
<evidence type="ECO:0008006" key="4">
    <source>
        <dbReference type="Google" id="ProtNLM"/>
    </source>
</evidence>
<reference evidence="3" key="1">
    <citation type="journal article" date="2015" name="Nature">
        <title>Complex archaea that bridge the gap between prokaryotes and eukaryotes.</title>
        <authorList>
            <person name="Spang A."/>
            <person name="Saw J.H."/>
            <person name="Jorgensen S.L."/>
            <person name="Zaremba-Niedzwiedzka K."/>
            <person name="Martijn J."/>
            <person name="Lind A.E."/>
            <person name="van Eijk R."/>
            <person name="Schleper C."/>
            <person name="Guy L."/>
            <person name="Ettema T.J."/>
        </authorList>
    </citation>
    <scope>NUCLEOTIDE SEQUENCE</scope>
</reference>
<dbReference type="AlphaFoldDB" id="A0A0F9TFV4"/>
<gene>
    <name evidence="3" type="ORF">LCGC14_0397830</name>
</gene>
<evidence type="ECO:0000259" key="1">
    <source>
        <dbReference type="Pfam" id="PF03235"/>
    </source>
</evidence>
<dbReference type="PANTHER" id="PTHR35149">
    <property type="entry name" value="SLL5132 PROTEIN"/>
    <property type="match status" value="1"/>
</dbReference>
<feature type="domain" description="GmrSD restriction endonucleases N-terminal" evidence="1">
    <location>
        <begin position="11"/>
        <end position="232"/>
    </location>
</feature>
<dbReference type="EMBL" id="LAZR01000338">
    <property type="protein sequence ID" value="KKN73737.1"/>
    <property type="molecule type" value="Genomic_DNA"/>
</dbReference>
<proteinExistence type="predicted"/>
<comment type="caution">
    <text evidence="3">The sequence shown here is derived from an EMBL/GenBank/DDBJ whole genome shotgun (WGS) entry which is preliminary data.</text>
</comment>
<protein>
    <recommendedName>
        <fullName evidence="4">DUF262 domain-containing protein</fullName>
    </recommendedName>
</protein>
<sequence>MKVTCIERTIKDVLGSDYYRIPRFQRPYSWEKEHVEDFLTDAIVENPGDYFIGSMVAFKYPDGTYGLVDGQQRLTTITMMLCALREAFDLQGESELAKGLHKLIERKDLDYKNRYILGTETSYPYLQEHIQKYGEPGTGAEMGDEEECLQDAFLQLQEYVESALGNVTRKRKTEAAKKKLATKKLTEMRDKILSLTLIFIALDDEDEAYLIFETLNTRGRDLRLQDLVKSRLTRLLKPTNRGVDLAKDKWVGLVERIESSEAEMKVDSFLHHFWLSKYQYVTVKKVFKALKRKVTGSNAHAFLTGLDEDSVLYREIHEPSFRKWTKQDGRMRGALNALNLFKVQQQIPMVLSVLREFRDGGLDRRHVIGVLQAIEKFHFVFTAVTSQRSSGGISFMYALHARELGRKSTKRDKVGVLSDLKTKLKDRIPPYGEFEANFQEITYSKSATKHRKLVQYILARLQEHHTKSAPVDYDFLTVEHISPQGSLRSATASIGQIGNLIGVSDELNQELGSKDFKAKKAMLSDAGVWLDDTLMKAPSWTSRQIEARTKALAKICYEVVWRIR</sequence>
<evidence type="ECO:0000313" key="3">
    <source>
        <dbReference type="EMBL" id="KKN73737.1"/>
    </source>
</evidence>
<name>A0A0F9TFV4_9ZZZZ</name>
<accession>A0A0F9TFV4</accession>
<dbReference type="InterPro" id="IPR011089">
    <property type="entry name" value="GmrSD_C"/>
</dbReference>
<dbReference type="Pfam" id="PF03235">
    <property type="entry name" value="GmrSD_N"/>
    <property type="match status" value="1"/>
</dbReference>